<dbReference type="InterPro" id="IPR059005">
    <property type="entry name" value="LETM1_C"/>
</dbReference>
<dbReference type="Pfam" id="PF07766">
    <property type="entry name" value="LETM1_RBD"/>
    <property type="match status" value="1"/>
</dbReference>
<feature type="region of interest" description="Disordered" evidence="15">
    <location>
        <begin position="270"/>
        <end position="301"/>
    </location>
</feature>
<evidence type="ECO:0000256" key="13">
    <source>
        <dbReference type="ARBA" id="ARBA00023136"/>
    </source>
</evidence>
<keyword evidence="6" id="KW-0999">Mitochondrion inner membrane</keyword>
<sequence length="301" mass="34284">MTSKLWRKVAWTTSPVSTFNIVRARGMRALGVSEERLREQLRQWLELSLNDKVPPSLLLLSRILYLPEDLTFAERLRAIVSKLPDGIGEQTRQKLTELEGGTVDHKARLDLILGIEKGIADEKIAEQKAADEKKKRKLAEESVRWIRLEEEIADVERQFGVIVETVKKSVDDLEETTTTSDPATDKPVTIDQNVLASIEDILHGNAIKEAKHDITELKEKVIEHTEDLIEVGSLAEDYAESKGAKRLRNRVNAMISGIDTLVAKLEAQKREMEAQEELDKEKKKVLEEMEDKEKTKERKDL</sequence>
<dbReference type="GO" id="GO:0030003">
    <property type="term" value="P:intracellular monoatomic cation homeostasis"/>
    <property type="evidence" value="ECO:0007669"/>
    <property type="project" value="TreeGrafter"/>
</dbReference>
<comment type="caution">
    <text evidence="17">The sequence shown here is derived from an EMBL/GenBank/DDBJ whole genome shotgun (WGS) entry which is preliminary data.</text>
</comment>
<dbReference type="GO" id="GO:0043022">
    <property type="term" value="F:ribosome binding"/>
    <property type="evidence" value="ECO:0007669"/>
    <property type="project" value="InterPro"/>
</dbReference>
<dbReference type="Proteomes" id="UP000298663">
    <property type="component" value="Unassembled WGS sequence"/>
</dbReference>
<dbReference type="PROSITE" id="PS51758">
    <property type="entry name" value="LETM1_RBD"/>
    <property type="match status" value="1"/>
</dbReference>
<evidence type="ECO:0000256" key="4">
    <source>
        <dbReference type="ARBA" id="ARBA00022692"/>
    </source>
</evidence>
<evidence type="ECO:0000256" key="15">
    <source>
        <dbReference type="SAM" id="MobiDB-lite"/>
    </source>
</evidence>
<dbReference type="Pfam" id="PF26561">
    <property type="entry name" value="LETM1_C"/>
    <property type="match status" value="1"/>
</dbReference>
<dbReference type="PANTHER" id="PTHR14009:SF1">
    <property type="entry name" value="MITOCHONDRIAL PROTON_CALCIUM EXCHANGER PROTEIN"/>
    <property type="match status" value="1"/>
</dbReference>
<keyword evidence="12 14" id="KW-0496">Mitochondrion</keyword>
<gene>
    <name evidence="17" type="ORF">L596_004009</name>
</gene>
<feature type="domain" description="Letm1 RBD" evidence="16">
    <location>
        <begin position="1"/>
        <end position="175"/>
    </location>
</feature>
<evidence type="ECO:0000256" key="5">
    <source>
        <dbReference type="ARBA" id="ARBA00022723"/>
    </source>
</evidence>
<keyword evidence="5" id="KW-0479">Metal-binding</keyword>
<evidence type="ECO:0000256" key="3">
    <source>
        <dbReference type="ARBA" id="ARBA00022568"/>
    </source>
</evidence>
<accession>A0A4U8UYH9</accession>
<evidence type="ECO:0000256" key="10">
    <source>
        <dbReference type="ARBA" id="ARBA00023054"/>
    </source>
</evidence>
<evidence type="ECO:0000256" key="14">
    <source>
        <dbReference type="PROSITE-ProRule" id="PRU01094"/>
    </source>
</evidence>
<keyword evidence="4" id="KW-0812">Transmembrane</keyword>
<reference evidence="17 18" key="2">
    <citation type="journal article" date="2019" name="G3 (Bethesda)">
        <title>Hybrid Assembly of the Genome of the Entomopathogenic Nematode Steinernema carpocapsae Identifies the X-Chromosome.</title>
        <authorList>
            <person name="Serra L."/>
            <person name="Macchietto M."/>
            <person name="Macias-Munoz A."/>
            <person name="McGill C.J."/>
            <person name="Rodriguez I.M."/>
            <person name="Rodriguez B."/>
            <person name="Murad R."/>
            <person name="Mortazavi A."/>
        </authorList>
    </citation>
    <scope>NUCLEOTIDE SEQUENCE [LARGE SCALE GENOMIC DNA]</scope>
    <source>
        <strain evidence="17 18">ALL</strain>
    </source>
</reference>
<keyword evidence="8" id="KW-0809">Transit peptide</keyword>
<evidence type="ECO:0000256" key="6">
    <source>
        <dbReference type="ARBA" id="ARBA00022792"/>
    </source>
</evidence>
<keyword evidence="10" id="KW-0175">Coiled coil</keyword>
<dbReference type="OrthoDB" id="624114at2759"/>
<evidence type="ECO:0000313" key="17">
    <source>
        <dbReference type="EMBL" id="TMS36968.1"/>
    </source>
</evidence>
<keyword evidence="9" id="KW-1133">Transmembrane helix</keyword>
<dbReference type="PANTHER" id="PTHR14009">
    <property type="entry name" value="LEUCINE ZIPPER-EF-HAND CONTAINING TRANSMEMBRANE PROTEIN"/>
    <property type="match status" value="1"/>
</dbReference>
<evidence type="ECO:0000256" key="9">
    <source>
        <dbReference type="ARBA" id="ARBA00022989"/>
    </source>
</evidence>
<dbReference type="GO" id="GO:0005743">
    <property type="term" value="C:mitochondrial inner membrane"/>
    <property type="evidence" value="ECO:0007669"/>
    <property type="project" value="UniProtKB-SubCell"/>
</dbReference>
<dbReference type="InterPro" id="IPR044202">
    <property type="entry name" value="LETM1/MDM38-like"/>
</dbReference>
<keyword evidence="11" id="KW-0406">Ion transport</keyword>
<evidence type="ECO:0000256" key="8">
    <source>
        <dbReference type="ARBA" id="ARBA00022946"/>
    </source>
</evidence>
<dbReference type="AlphaFoldDB" id="A0A4U8UYH9"/>
<protein>
    <recommendedName>
        <fullName evidence="16">Letm1 RBD domain-containing protein</fullName>
    </recommendedName>
</protein>
<keyword evidence="2" id="KW-0813">Transport</keyword>
<evidence type="ECO:0000256" key="2">
    <source>
        <dbReference type="ARBA" id="ARBA00022448"/>
    </source>
</evidence>
<keyword evidence="3" id="KW-0109">Calcium transport</keyword>
<organism evidence="17 18">
    <name type="scientific">Steinernema carpocapsae</name>
    <name type="common">Entomopathogenic nematode</name>
    <dbReference type="NCBI Taxonomy" id="34508"/>
    <lineage>
        <taxon>Eukaryota</taxon>
        <taxon>Metazoa</taxon>
        <taxon>Ecdysozoa</taxon>
        <taxon>Nematoda</taxon>
        <taxon>Chromadorea</taxon>
        <taxon>Rhabditida</taxon>
        <taxon>Tylenchina</taxon>
        <taxon>Panagrolaimomorpha</taxon>
        <taxon>Strongyloidoidea</taxon>
        <taxon>Steinernematidae</taxon>
        <taxon>Steinernema</taxon>
    </lineage>
</organism>
<evidence type="ECO:0000256" key="7">
    <source>
        <dbReference type="ARBA" id="ARBA00022837"/>
    </source>
</evidence>
<evidence type="ECO:0000259" key="16">
    <source>
        <dbReference type="PROSITE" id="PS51758"/>
    </source>
</evidence>
<keyword evidence="18" id="KW-1185">Reference proteome</keyword>
<evidence type="ECO:0000256" key="11">
    <source>
        <dbReference type="ARBA" id="ARBA00023065"/>
    </source>
</evidence>
<name>A0A4U8UYH9_STECR</name>
<dbReference type="EMBL" id="AZBU02000001">
    <property type="protein sequence ID" value="TMS36968.1"/>
    <property type="molecule type" value="Genomic_DNA"/>
</dbReference>
<dbReference type="STRING" id="34508.A0A4U8UYH9"/>
<keyword evidence="13" id="KW-0472">Membrane</keyword>
<reference evidence="17 18" key="1">
    <citation type="journal article" date="2015" name="Genome Biol.">
        <title>Comparative genomics of Steinernema reveals deeply conserved gene regulatory networks.</title>
        <authorList>
            <person name="Dillman A.R."/>
            <person name="Macchietto M."/>
            <person name="Porter C.F."/>
            <person name="Rogers A."/>
            <person name="Williams B."/>
            <person name="Antoshechkin I."/>
            <person name="Lee M.M."/>
            <person name="Goodwin Z."/>
            <person name="Lu X."/>
            <person name="Lewis E.E."/>
            <person name="Goodrich-Blair H."/>
            <person name="Stock S.P."/>
            <person name="Adams B.J."/>
            <person name="Sternberg P.W."/>
            <person name="Mortazavi A."/>
        </authorList>
    </citation>
    <scope>NUCLEOTIDE SEQUENCE [LARGE SCALE GENOMIC DNA]</scope>
    <source>
        <strain evidence="17 18">ALL</strain>
    </source>
</reference>
<keyword evidence="7" id="KW-0106">Calcium</keyword>
<evidence type="ECO:0000313" key="18">
    <source>
        <dbReference type="Proteomes" id="UP000298663"/>
    </source>
</evidence>
<dbReference type="InterPro" id="IPR033122">
    <property type="entry name" value="LETM1-like_RBD"/>
</dbReference>
<comment type="subcellular location">
    <subcellularLocation>
        <location evidence="1">Mitochondrion inner membrane</location>
        <topology evidence="1">Single-pass membrane protein</topology>
    </subcellularLocation>
</comment>
<evidence type="ECO:0000256" key="1">
    <source>
        <dbReference type="ARBA" id="ARBA00004434"/>
    </source>
</evidence>
<proteinExistence type="predicted"/>
<evidence type="ECO:0000256" key="12">
    <source>
        <dbReference type="ARBA" id="ARBA00023128"/>
    </source>
</evidence>